<accession>A0A1W1XIS1</accession>
<feature type="domain" description="HTH marR-type" evidence="1">
    <location>
        <begin position="10"/>
        <end position="142"/>
    </location>
</feature>
<dbReference type="InterPro" id="IPR036390">
    <property type="entry name" value="WH_DNA-bd_sf"/>
</dbReference>
<keyword evidence="3" id="KW-1185">Reference proteome</keyword>
<dbReference type="GO" id="GO:0003700">
    <property type="term" value="F:DNA-binding transcription factor activity"/>
    <property type="evidence" value="ECO:0007669"/>
    <property type="project" value="InterPro"/>
</dbReference>
<dbReference type="Proteomes" id="UP000192761">
    <property type="component" value="Unassembled WGS sequence"/>
</dbReference>
<gene>
    <name evidence="2" type="ORF">SAMN02745857_01724</name>
</gene>
<name>A0A1W1XIS1_9NEIS</name>
<evidence type="ECO:0000313" key="3">
    <source>
        <dbReference type="Proteomes" id="UP000192761"/>
    </source>
</evidence>
<organism evidence="2 3">
    <name type="scientific">Andreprevotia lacus DSM 23236</name>
    <dbReference type="NCBI Taxonomy" id="1121001"/>
    <lineage>
        <taxon>Bacteria</taxon>
        <taxon>Pseudomonadati</taxon>
        <taxon>Pseudomonadota</taxon>
        <taxon>Betaproteobacteria</taxon>
        <taxon>Neisseriales</taxon>
        <taxon>Chitinibacteraceae</taxon>
        <taxon>Andreprevotia</taxon>
    </lineage>
</organism>
<reference evidence="2 3" key="1">
    <citation type="submission" date="2017-04" db="EMBL/GenBank/DDBJ databases">
        <authorList>
            <person name="Afonso C.L."/>
            <person name="Miller P.J."/>
            <person name="Scott M.A."/>
            <person name="Spackman E."/>
            <person name="Goraichik I."/>
            <person name="Dimitrov K.M."/>
            <person name="Suarez D.L."/>
            <person name="Swayne D.E."/>
        </authorList>
    </citation>
    <scope>NUCLEOTIDE SEQUENCE [LARGE SCALE GENOMIC DNA]</scope>
    <source>
        <strain evidence="2 3">DSM 23236</strain>
    </source>
</reference>
<dbReference type="Pfam" id="PF01047">
    <property type="entry name" value="MarR"/>
    <property type="match status" value="1"/>
</dbReference>
<keyword evidence="2" id="KW-0238">DNA-binding</keyword>
<dbReference type="SUPFAM" id="SSF46785">
    <property type="entry name" value="Winged helix' DNA-binding domain"/>
    <property type="match status" value="1"/>
</dbReference>
<dbReference type="RefSeq" id="WP_084090380.1">
    <property type="nucleotide sequence ID" value="NZ_FWXD01000008.1"/>
</dbReference>
<dbReference type="Gene3D" id="1.10.10.10">
    <property type="entry name" value="Winged helix-like DNA-binding domain superfamily/Winged helix DNA-binding domain"/>
    <property type="match status" value="1"/>
</dbReference>
<dbReference type="PANTHER" id="PTHR33164:SF106">
    <property type="entry name" value="TRANSCRIPTIONAL REGULATORY PROTEIN"/>
    <property type="match status" value="1"/>
</dbReference>
<evidence type="ECO:0000259" key="1">
    <source>
        <dbReference type="PROSITE" id="PS50995"/>
    </source>
</evidence>
<dbReference type="InterPro" id="IPR000835">
    <property type="entry name" value="HTH_MarR-typ"/>
</dbReference>
<dbReference type="AlphaFoldDB" id="A0A1W1XIS1"/>
<dbReference type="GO" id="GO:0006950">
    <property type="term" value="P:response to stress"/>
    <property type="evidence" value="ECO:0007669"/>
    <property type="project" value="TreeGrafter"/>
</dbReference>
<dbReference type="SMART" id="SM00347">
    <property type="entry name" value="HTH_MARR"/>
    <property type="match status" value="1"/>
</dbReference>
<sequence>MSREKLDTLRSDVANEMQRMQASVDAFDALAASVLGINRTDLRCLELLMQTEFATPGILGPALGLTTGSVTAMLDRLEQLGHLSRSADPADRRKVLVCITPAARAKTWGLYSPFASEGTRLLEPYTAEQLALLAGFLRESRLLYERELKRVQALPVPEKPVKKRRSRPAASKP</sequence>
<evidence type="ECO:0000313" key="2">
    <source>
        <dbReference type="EMBL" id="SMC23880.1"/>
    </source>
</evidence>
<dbReference type="GO" id="GO:0003677">
    <property type="term" value="F:DNA binding"/>
    <property type="evidence" value="ECO:0007669"/>
    <property type="project" value="UniProtKB-KW"/>
</dbReference>
<dbReference type="STRING" id="1121001.SAMN02745857_01724"/>
<dbReference type="InterPro" id="IPR039422">
    <property type="entry name" value="MarR/SlyA-like"/>
</dbReference>
<protein>
    <submittedName>
        <fullName evidence="2">DNA-binding transcriptional regulator, MarR family</fullName>
    </submittedName>
</protein>
<dbReference type="PRINTS" id="PR00598">
    <property type="entry name" value="HTHMARR"/>
</dbReference>
<proteinExistence type="predicted"/>
<dbReference type="PROSITE" id="PS50995">
    <property type="entry name" value="HTH_MARR_2"/>
    <property type="match status" value="1"/>
</dbReference>
<dbReference type="EMBL" id="FWXD01000008">
    <property type="protein sequence ID" value="SMC23880.1"/>
    <property type="molecule type" value="Genomic_DNA"/>
</dbReference>
<dbReference type="PANTHER" id="PTHR33164">
    <property type="entry name" value="TRANSCRIPTIONAL REGULATOR, MARR FAMILY"/>
    <property type="match status" value="1"/>
</dbReference>
<dbReference type="InterPro" id="IPR036388">
    <property type="entry name" value="WH-like_DNA-bd_sf"/>
</dbReference>